<accession>A0A916WFU6</accession>
<reference evidence="1" key="1">
    <citation type="journal article" date="2014" name="Int. J. Syst. Evol. Microbiol.">
        <title>Complete genome sequence of Corynebacterium casei LMG S-19264T (=DSM 44701T), isolated from a smear-ripened cheese.</title>
        <authorList>
            <consortium name="US DOE Joint Genome Institute (JGI-PGF)"/>
            <person name="Walter F."/>
            <person name="Albersmeier A."/>
            <person name="Kalinowski J."/>
            <person name="Ruckert C."/>
        </authorList>
    </citation>
    <scope>NUCLEOTIDE SEQUENCE</scope>
    <source>
        <strain evidence="1">CGMCC 1.12813</strain>
    </source>
</reference>
<evidence type="ECO:0000313" key="1">
    <source>
        <dbReference type="EMBL" id="GGA93452.1"/>
    </source>
</evidence>
<evidence type="ECO:0000313" key="2">
    <source>
        <dbReference type="Proteomes" id="UP000606922"/>
    </source>
</evidence>
<dbReference type="Proteomes" id="UP000606922">
    <property type="component" value="Unassembled WGS sequence"/>
</dbReference>
<reference evidence="1" key="2">
    <citation type="submission" date="2020-09" db="EMBL/GenBank/DDBJ databases">
        <authorList>
            <person name="Sun Q."/>
            <person name="Zhou Y."/>
        </authorList>
    </citation>
    <scope>NUCLEOTIDE SEQUENCE</scope>
    <source>
        <strain evidence="1">CGMCC 1.12813</strain>
    </source>
</reference>
<evidence type="ECO:0008006" key="3">
    <source>
        <dbReference type="Google" id="ProtNLM"/>
    </source>
</evidence>
<protein>
    <recommendedName>
        <fullName evidence="3">EcsC family protein</fullName>
    </recommendedName>
</protein>
<keyword evidence="2" id="KW-1185">Reference proteome</keyword>
<organism evidence="1 2">
    <name type="scientific">Conyzicola nivalis</name>
    <dbReference type="NCBI Taxonomy" id="1477021"/>
    <lineage>
        <taxon>Bacteria</taxon>
        <taxon>Bacillati</taxon>
        <taxon>Actinomycetota</taxon>
        <taxon>Actinomycetes</taxon>
        <taxon>Micrococcales</taxon>
        <taxon>Microbacteriaceae</taxon>
        <taxon>Conyzicola</taxon>
    </lineage>
</organism>
<dbReference type="EMBL" id="BMGB01000001">
    <property type="protein sequence ID" value="GGA93452.1"/>
    <property type="molecule type" value="Genomic_DNA"/>
</dbReference>
<proteinExistence type="predicted"/>
<comment type="caution">
    <text evidence="1">The sequence shown here is derived from an EMBL/GenBank/DDBJ whole genome shotgun (WGS) entry which is preliminary data.</text>
</comment>
<name>A0A916WFU6_9MICO</name>
<gene>
    <name evidence="1" type="ORF">GCM10010979_05020</name>
</gene>
<dbReference type="AlphaFoldDB" id="A0A916WFU6"/>
<sequence length="254" mass="26660">MSIDSDVAPPESKFNAVLTAASGLPGVRIHREAYLRRALARYCSDEQVQKAVNESPAAAGIPSNVIDKAAMDSIKYETAKVTGLSAAAGIPGGFALVGTVPADFAQNFAHVLRIAQKLAYLYSWPNLFAADGEEPDDATKGMLTLFVGVMFGAQAANQGVTAVAGMLAKEALRKLPQQALTKGVIYPIVKEVSKKLGAEMTKLVFAKGMAKVIPIVGAVLNGGVTLATYAPMSLRLKKHLASLELTKPHAEPAS</sequence>
<dbReference type="RefSeq" id="WP_188509132.1">
    <property type="nucleotide sequence ID" value="NZ_BMGB01000001.1"/>
</dbReference>